<accession>A0A6S7JA24</accession>
<evidence type="ECO:0000313" key="1">
    <source>
        <dbReference type="EMBL" id="CAB4026991.1"/>
    </source>
</evidence>
<proteinExistence type="predicted"/>
<name>A0A6S7JA24_PARCT</name>
<protein>
    <submittedName>
        <fullName evidence="1">Threonine dehydratase biosynthetic, chloroplastic</fullName>
    </submittedName>
</protein>
<gene>
    <name evidence="1" type="ORF">PACLA_8A029578</name>
</gene>
<dbReference type="InterPro" id="IPR052787">
    <property type="entry name" value="MAVS"/>
</dbReference>
<evidence type="ECO:0000313" key="2">
    <source>
        <dbReference type="Proteomes" id="UP001152795"/>
    </source>
</evidence>
<reference evidence="1" key="1">
    <citation type="submission" date="2020-04" db="EMBL/GenBank/DDBJ databases">
        <authorList>
            <person name="Alioto T."/>
            <person name="Alioto T."/>
            <person name="Gomez Garrido J."/>
        </authorList>
    </citation>
    <scope>NUCLEOTIDE SEQUENCE</scope>
    <source>
        <strain evidence="1">A484AB</strain>
    </source>
</reference>
<dbReference type="Proteomes" id="UP001152795">
    <property type="component" value="Unassembled WGS sequence"/>
</dbReference>
<dbReference type="EMBL" id="CACRXK020014532">
    <property type="protein sequence ID" value="CAB4026991.1"/>
    <property type="molecule type" value="Genomic_DNA"/>
</dbReference>
<dbReference type="PANTHER" id="PTHR21446:SF12">
    <property type="entry name" value="POTASSIUM CHANNEL TETRAMERIZATION DOMAIN CONTAINING 1"/>
    <property type="match status" value="1"/>
</dbReference>
<comment type="caution">
    <text evidence="1">The sequence shown here is derived from an EMBL/GenBank/DDBJ whole genome shotgun (WGS) entry which is preliminary data.</text>
</comment>
<organism evidence="1 2">
    <name type="scientific">Paramuricea clavata</name>
    <name type="common">Red gorgonian</name>
    <name type="synonym">Violescent sea-whip</name>
    <dbReference type="NCBI Taxonomy" id="317549"/>
    <lineage>
        <taxon>Eukaryota</taxon>
        <taxon>Metazoa</taxon>
        <taxon>Cnidaria</taxon>
        <taxon>Anthozoa</taxon>
        <taxon>Octocorallia</taxon>
        <taxon>Malacalcyonacea</taxon>
        <taxon>Plexauridae</taxon>
        <taxon>Paramuricea</taxon>
    </lineage>
</organism>
<keyword evidence="2" id="KW-1185">Reference proteome</keyword>
<dbReference type="OrthoDB" id="6123923at2759"/>
<dbReference type="AlphaFoldDB" id="A0A6S7JA24"/>
<dbReference type="PANTHER" id="PTHR21446">
    <property type="entry name" value="DUF3504 DOMAIN-CONTAINING PROTEIN"/>
    <property type="match status" value="1"/>
</dbReference>
<sequence length="213" mass="24723">MKRKQNVYSSNILQKLAKIKIFASSARKNLINILPSFGSLPEQRMHGQKYKIGSLETTRYSLNRVLKRYGHKFDITKRECTAFTASIKAYDDATTEMKQEGKGFTKNHAAVSLEDLYDIYHSRHLDPDAGPRALQNKVQWDIRFYFARRGSENMYNMTKTTFTIKMDEKTGMQYVVKVEDEATKNHKQNEHDIVTGYMPAINDDKYCPVKSFI</sequence>